<dbReference type="EMBL" id="HAEA01008369">
    <property type="protein sequence ID" value="SBQ36849.1"/>
    <property type="molecule type" value="Transcribed_RNA"/>
</dbReference>
<feature type="non-terminal residue" evidence="1">
    <location>
        <position position="1"/>
    </location>
</feature>
<proteinExistence type="predicted"/>
<accession>A0A1A8DVJ0</accession>
<reference evidence="1" key="2">
    <citation type="submission" date="2016-06" db="EMBL/GenBank/DDBJ databases">
        <title>The genome of a short-lived fish provides insights into sex chromosome evolution and the genetic control of aging.</title>
        <authorList>
            <person name="Reichwald K."/>
            <person name="Felder M."/>
            <person name="Petzold A."/>
            <person name="Koch P."/>
            <person name="Groth M."/>
            <person name="Platzer M."/>
        </authorList>
    </citation>
    <scope>NUCLEOTIDE SEQUENCE</scope>
    <source>
        <tissue evidence="1">Brain</tissue>
    </source>
</reference>
<sequence>TRFSKAEVSPTTLSNLRSLRRHSRWSSPISSLLQHRSSTKFCSSPHPGKLQPHLWPHNGPCLRVLLSPHP</sequence>
<name>A0A1A8DVJ0_NOTKA</name>
<reference evidence="1" key="1">
    <citation type="submission" date="2016-05" db="EMBL/GenBank/DDBJ databases">
        <authorList>
            <person name="Lavstsen T."/>
            <person name="Jespersen J.S."/>
        </authorList>
    </citation>
    <scope>NUCLEOTIDE SEQUENCE</scope>
    <source>
        <tissue evidence="1">Brain</tissue>
    </source>
</reference>
<feature type="non-terminal residue" evidence="1">
    <location>
        <position position="70"/>
    </location>
</feature>
<dbReference type="AlphaFoldDB" id="A0A1A8DVJ0"/>
<gene>
    <name evidence="1" type="primary">Nfu_g_1_018754</name>
</gene>
<evidence type="ECO:0000313" key="1">
    <source>
        <dbReference type="EMBL" id="SBQ36849.1"/>
    </source>
</evidence>
<organism evidence="1">
    <name type="scientific">Nothobranchius kadleci</name>
    <name type="common">African annual killifish</name>
    <dbReference type="NCBI Taxonomy" id="1051664"/>
    <lineage>
        <taxon>Eukaryota</taxon>
        <taxon>Metazoa</taxon>
        <taxon>Chordata</taxon>
        <taxon>Craniata</taxon>
        <taxon>Vertebrata</taxon>
        <taxon>Euteleostomi</taxon>
        <taxon>Actinopterygii</taxon>
        <taxon>Neopterygii</taxon>
        <taxon>Teleostei</taxon>
        <taxon>Neoteleostei</taxon>
        <taxon>Acanthomorphata</taxon>
        <taxon>Ovalentaria</taxon>
        <taxon>Atherinomorphae</taxon>
        <taxon>Cyprinodontiformes</taxon>
        <taxon>Nothobranchiidae</taxon>
        <taxon>Nothobranchius</taxon>
    </lineage>
</organism>
<protein>
    <submittedName>
        <fullName evidence="1">Uncharacterized protein</fullName>
    </submittedName>
</protein>